<gene>
    <name evidence="3" type="ORF">F443_19467</name>
</gene>
<feature type="domain" description="HAT C-terminal dimerisation" evidence="2">
    <location>
        <begin position="175"/>
        <end position="227"/>
    </location>
</feature>
<dbReference type="InterPro" id="IPR008906">
    <property type="entry name" value="HATC_C_dom"/>
</dbReference>
<dbReference type="Pfam" id="PF05699">
    <property type="entry name" value="Dimer_Tnp_hAT"/>
    <property type="match status" value="1"/>
</dbReference>
<comment type="caution">
    <text evidence="3">The sequence shown here is derived from an EMBL/GenBank/DDBJ whole genome shotgun (WGS) entry which is preliminary data.</text>
</comment>
<reference evidence="3 4" key="1">
    <citation type="submission" date="2013-11" db="EMBL/GenBank/DDBJ databases">
        <title>The Genome Sequence of Phytophthora parasitica P1569.</title>
        <authorList>
            <consortium name="The Broad Institute Genomics Platform"/>
            <person name="Russ C."/>
            <person name="Tyler B."/>
            <person name="Panabieres F."/>
            <person name="Shan W."/>
            <person name="Tripathy S."/>
            <person name="Grunwald N."/>
            <person name="Machado M."/>
            <person name="Johnson C.S."/>
            <person name="Arredondo F."/>
            <person name="Hong C."/>
            <person name="Coffey M."/>
            <person name="Young S.K."/>
            <person name="Zeng Q."/>
            <person name="Gargeya S."/>
            <person name="Fitzgerald M."/>
            <person name="Abouelleil A."/>
            <person name="Alvarado L."/>
            <person name="Chapman S.B."/>
            <person name="Gainer-Dewar J."/>
            <person name="Goldberg J."/>
            <person name="Griggs A."/>
            <person name="Gujja S."/>
            <person name="Hansen M."/>
            <person name="Howarth C."/>
            <person name="Imamovic A."/>
            <person name="Ireland A."/>
            <person name="Larimer J."/>
            <person name="McCowan C."/>
            <person name="Murphy C."/>
            <person name="Pearson M."/>
            <person name="Poon T.W."/>
            <person name="Priest M."/>
            <person name="Roberts A."/>
            <person name="Saif S."/>
            <person name="Shea T."/>
            <person name="Sykes S."/>
            <person name="Wortman J."/>
            <person name="Nusbaum C."/>
            <person name="Birren B."/>
        </authorList>
    </citation>
    <scope>NUCLEOTIDE SEQUENCE [LARGE SCALE GENOMIC DNA]</scope>
    <source>
        <strain evidence="3 4">P1569</strain>
    </source>
</reference>
<evidence type="ECO:0000313" key="4">
    <source>
        <dbReference type="Proteomes" id="UP000018721"/>
    </source>
</evidence>
<feature type="compositionally biased region" description="Basic and acidic residues" evidence="1">
    <location>
        <begin position="240"/>
        <end position="254"/>
    </location>
</feature>
<dbReference type="InterPro" id="IPR012337">
    <property type="entry name" value="RNaseH-like_sf"/>
</dbReference>
<feature type="region of interest" description="Disordered" evidence="1">
    <location>
        <begin position="240"/>
        <end position="261"/>
    </location>
</feature>
<evidence type="ECO:0000313" key="3">
    <source>
        <dbReference type="EMBL" id="ETI33896.1"/>
    </source>
</evidence>
<dbReference type="Proteomes" id="UP000018721">
    <property type="component" value="Unassembled WGS sequence"/>
</dbReference>
<dbReference type="AlphaFoldDB" id="V9E4N3"/>
<dbReference type="EMBL" id="ANIZ01003369">
    <property type="protein sequence ID" value="ETI33896.1"/>
    <property type="molecule type" value="Genomic_DNA"/>
</dbReference>
<proteinExistence type="predicted"/>
<name>V9E4N3_PHYNI</name>
<protein>
    <recommendedName>
        <fullName evidence="2">HAT C-terminal dimerisation domain-containing protein</fullName>
    </recommendedName>
</protein>
<keyword evidence="4" id="KW-1185">Reference proteome</keyword>
<organism evidence="3 4">
    <name type="scientific">Phytophthora nicotianae P1569</name>
    <dbReference type="NCBI Taxonomy" id="1317065"/>
    <lineage>
        <taxon>Eukaryota</taxon>
        <taxon>Sar</taxon>
        <taxon>Stramenopiles</taxon>
        <taxon>Oomycota</taxon>
        <taxon>Peronosporomycetes</taxon>
        <taxon>Peronosporales</taxon>
        <taxon>Peronosporaceae</taxon>
        <taxon>Phytophthora</taxon>
    </lineage>
</organism>
<dbReference type="GO" id="GO:0046983">
    <property type="term" value="F:protein dimerization activity"/>
    <property type="evidence" value="ECO:0007669"/>
    <property type="project" value="InterPro"/>
</dbReference>
<sequence length="365" mass="41190">METYDLVKPLAFLTLCYTRWNSMQACFASQLRVKTGLKQFATRYQYDTEVPSQVKVFLDEIFWNTLADAERTIRPLCNASYTLQRDKNTLVDVVMMYRDIFDSFAGGPHASELIPLVKGRWADCEKLWSILAVFLDTLTSPGMLRHHVFQWCRNSLYIGESDYISYDEFPSAQAFWSYAKGKSPGPNLPDLVLAVLAIAANTATCEQRFSAISRIHTRTRNCIKAGKTNKAPIISEVVRQRDREASKREGHGDDEVVEEDGDGNKFVGRIVKSAERPVKWDSWLHAAPRRSVGFSIEADGDLTVTSTDNSATQQPIPNCSPESQCPQFLTHVVHQLHGQLGFHSQIKTAQVLGVDQFQRSLEFDA</sequence>
<evidence type="ECO:0000259" key="2">
    <source>
        <dbReference type="Pfam" id="PF05699"/>
    </source>
</evidence>
<dbReference type="SUPFAM" id="SSF53098">
    <property type="entry name" value="Ribonuclease H-like"/>
    <property type="match status" value="1"/>
</dbReference>
<accession>V9E4N3</accession>
<dbReference type="HOGENOM" id="CLU_759667_0_0_1"/>
<evidence type="ECO:0000256" key="1">
    <source>
        <dbReference type="SAM" id="MobiDB-lite"/>
    </source>
</evidence>